<dbReference type="Pfam" id="PF00335">
    <property type="entry name" value="Tetraspanin"/>
    <property type="match status" value="1"/>
</dbReference>
<accession>V5GLN5</accession>
<evidence type="ECO:0000256" key="4">
    <source>
        <dbReference type="ARBA" id="ARBA00023136"/>
    </source>
</evidence>
<dbReference type="SUPFAM" id="SSF48652">
    <property type="entry name" value="Tetraspanin"/>
    <property type="match status" value="1"/>
</dbReference>
<comment type="subcellular location">
    <subcellularLocation>
        <location evidence="1">Membrane</location>
        <topology evidence="1">Multi-pass membrane protein</topology>
    </subcellularLocation>
</comment>
<dbReference type="AlphaFoldDB" id="V5GLN5"/>
<reference evidence="6" key="1">
    <citation type="journal article" date="2015" name="Sci. Rep.">
        <title>Tissue- and time-dependent transcription in Ixodes ricinus salivary glands and midguts when blood feeding on the vertebrate host.</title>
        <authorList>
            <person name="Kotsyfakis M."/>
            <person name="Schwarz A."/>
            <person name="Erhart J."/>
            <person name="Ribeiro J.M."/>
        </authorList>
    </citation>
    <scope>NUCLEOTIDE SEQUENCE</scope>
    <source>
        <tissue evidence="6">Salivary gland and midgut</tissue>
    </source>
</reference>
<protein>
    <submittedName>
        <fullName evidence="6">Putative tetraspanin-9</fullName>
    </submittedName>
</protein>
<dbReference type="GO" id="GO:0016020">
    <property type="term" value="C:membrane"/>
    <property type="evidence" value="ECO:0007669"/>
    <property type="project" value="UniProtKB-SubCell"/>
</dbReference>
<name>V5GLN5_IXORI</name>
<proteinExistence type="evidence at transcript level"/>
<evidence type="ECO:0000313" key="6">
    <source>
        <dbReference type="EMBL" id="JAB71255.1"/>
    </source>
</evidence>
<dbReference type="InterPro" id="IPR018499">
    <property type="entry name" value="Tetraspanin/Peripherin"/>
</dbReference>
<keyword evidence="2 5" id="KW-0812">Transmembrane</keyword>
<dbReference type="InterPro" id="IPR008952">
    <property type="entry name" value="Tetraspanin_EC2_sf"/>
</dbReference>
<keyword evidence="3 5" id="KW-1133">Transmembrane helix</keyword>
<keyword evidence="4 5" id="KW-0472">Membrane</keyword>
<evidence type="ECO:0000256" key="5">
    <source>
        <dbReference type="SAM" id="Phobius"/>
    </source>
</evidence>
<feature type="transmembrane region" description="Helical" evidence="5">
    <location>
        <begin position="47"/>
        <end position="66"/>
    </location>
</feature>
<evidence type="ECO:0000256" key="3">
    <source>
        <dbReference type="ARBA" id="ARBA00022989"/>
    </source>
</evidence>
<dbReference type="EMBL" id="GANP01013213">
    <property type="protein sequence ID" value="JAB71255.1"/>
    <property type="molecule type" value="mRNA"/>
</dbReference>
<organism evidence="6">
    <name type="scientific">Ixodes ricinus</name>
    <name type="common">Common tick</name>
    <name type="synonym">Acarus ricinus</name>
    <dbReference type="NCBI Taxonomy" id="34613"/>
    <lineage>
        <taxon>Eukaryota</taxon>
        <taxon>Metazoa</taxon>
        <taxon>Ecdysozoa</taxon>
        <taxon>Arthropoda</taxon>
        <taxon>Chelicerata</taxon>
        <taxon>Arachnida</taxon>
        <taxon>Acari</taxon>
        <taxon>Parasitiformes</taxon>
        <taxon>Ixodida</taxon>
        <taxon>Ixodoidea</taxon>
        <taxon>Ixodidae</taxon>
        <taxon>Ixodinae</taxon>
        <taxon>Ixodes</taxon>
    </lineage>
</organism>
<feature type="transmembrane region" description="Helical" evidence="5">
    <location>
        <begin position="7"/>
        <end position="27"/>
    </location>
</feature>
<sequence length="132" mass="14190">MLSADGLCLTAGVVTSLVAFLGCWRGLVPEPVHASHLLCPRRSSSILLEFAAGTLGFVYPATYWPVTQWRRWKVGIQLKYNPDNYNGLAEVWDHIHSKFQCCGVRSVPGLAPDLSVAGAGVGAPVVLPGRVC</sequence>
<evidence type="ECO:0000256" key="2">
    <source>
        <dbReference type="ARBA" id="ARBA00022692"/>
    </source>
</evidence>
<evidence type="ECO:0000256" key="1">
    <source>
        <dbReference type="ARBA" id="ARBA00004141"/>
    </source>
</evidence>